<dbReference type="GO" id="GO:0032259">
    <property type="term" value="P:methylation"/>
    <property type="evidence" value="ECO:0007669"/>
    <property type="project" value="UniProtKB-KW"/>
</dbReference>
<dbReference type="InterPro" id="IPR029063">
    <property type="entry name" value="SAM-dependent_MTases_sf"/>
</dbReference>
<comment type="caution">
    <text evidence="3">The sequence shown here is derived from an EMBL/GenBank/DDBJ whole genome shotgun (WGS) entry which is preliminary data.</text>
</comment>
<proteinExistence type="predicted"/>
<gene>
    <name evidence="3" type="ORF">ACFQMH_20120</name>
</gene>
<evidence type="ECO:0000313" key="3">
    <source>
        <dbReference type="EMBL" id="MFC7013988.1"/>
    </source>
</evidence>
<dbReference type="PANTHER" id="PTHR43861">
    <property type="entry name" value="TRANS-ACONITATE 2-METHYLTRANSFERASE-RELATED"/>
    <property type="match status" value="1"/>
</dbReference>
<reference evidence="4" key="1">
    <citation type="journal article" date="2019" name="Int. J. Syst. Evol. Microbiol.">
        <title>The Global Catalogue of Microorganisms (GCM) 10K type strain sequencing project: providing services to taxonomists for standard genome sequencing and annotation.</title>
        <authorList>
            <consortium name="The Broad Institute Genomics Platform"/>
            <consortium name="The Broad Institute Genome Sequencing Center for Infectious Disease"/>
            <person name="Wu L."/>
            <person name="Ma J."/>
        </authorList>
    </citation>
    <scope>NUCLEOTIDE SEQUENCE [LARGE SCALE GENOMIC DNA]</scope>
    <source>
        <strain evidence="4">JCM 4855</strain>
    </source>
</reference>
<dbReference type="Gene3D" id="3.40.50.150">
    <property type="entry name" value="Vaccinia Virus protein VP39"/>
    <property type="match status" value="1"/>
</dbReference>
<dbReference type="Proteomes" id="UP001596409">
    <property type="component" value="Unassembled WGS sequence"/>
</dbReference>
<feature type="domain" description="Methyltransferase" evidence="2">
    <location>
        <begin position="49"/>
        <end position="140"/>
    </location>
</feature>
<dbReference type="SUPFAM" id="SSF53335">
    <property type="entry name" value="S-adenosyl-L-methionine-dependent methyltransferases"/>
    <property type="match status" value="1"/>
</dbReference>
<keyword evidence="4" id="KW-1185">Reference proteome</keyword>
<dbReference type="EMBL" id="JBHSYM010000042">
    <property type="protein sequence ID" value="MFC7013988.1"/>
    <property type="molecule type" value="Genomic_DNA"/>
</dbReference>
<accession>A0ABW2E213</accession>
<dbReference type="Pfam" id="PF13649">
    <property type="entry name" value="Methyltransf_25"/>
    <property type="match status" value="1"/>
</dbReference>
<name>A0ABW2E213_9ACTN</name>
<dbReference type="CDD" id="cd02440">
    <property type="entry name" value="AdoMet_MTases"/>
    <property type="match status" value="1"/>
</dbReference>
<evidence type="ECO:0000313" key="4">
    <source>
        <dbReference type="Proteomes" id="UP001596409"/>
    </source>
</evidence>
<sequence>MNSDDDALLAQQIAYYRAGAAEYDRPYAQRDDLQRLLAMVDDLPVGGDVLELACGTGQWTSLLAARAHAVTAVDASLEALTIARARTASSNVQFLLADVFDWRPTQRYDTVFFAFWLSHVPPTRLPAFWDAVSAMLAPGGKAVFVDDGPAAAAGEEGIAAEPVPTVLRRLDDGSQYRIVKVFHDAPTLTGALAALGWAAHIQVVDGHVVGMAEPPPQWLDPPPSPLAPG</sequence>
<dbReference type="GO" id="GO:0008168">
    <property type="term" value="F:methyltransferase activity"/>
    <property type="evidence" value="ECO:0007669"/>
    <property type="project" value="UniProtKB-KW"/>
</dbReference>
<dbReference type="RefSeq" id="WP_189879595.1">
    <property type="nucleotide sequence ID" value="NZ_BMWA01000034.1"/>
</dbReference>
<evidence type="ECO:0000259" key="2">
    <source>
        <dbReference type="Pfam" id="PF13649"/>
    </source>
</evidence>
<evidence type="ECO:0000256" key="1">
    <source>
        <dbReference type="ARBA" id="ARBA00022679"/>
    </source>
</evidence>
<organism evidence="3 4">
    <name type="scientific">Streptomyces viridiviolaceus</name>
    <dbReference type="NCBI Taxonomy" id="68282"/>
    <lineage>
        <taxon>Bacteria</taxon>
        <taxon>Bacillati</taxon>
        <taxon>Actinomycetota</taxon>
        <taxon>Actinomycetes</taxon>
        <taxon>Kitasatosporales</taxon>
        <taxon>Streptomycetaceae</taxon>
        <taxon>Streptomyces</taxon>
    </lineage>
</organism>
<protein>
    <submittedName>
        <fullName evidence="3">Class I SAM-dependent methyltransferase</fullName>
    </submittedName>
</protein>
<keyword evidence="3" id="KW-0489">Methyltransferase</keyword>
<dbReference type="InterPro" id="IPR041698">
    <property type="entry name" value="Methyltransf_25"/>
</dbReference>
<keyword evidence="1" id="KW-0808">Transferase</keyword>